<proteinExistence type="predicted"/>
<name>A0A9W8JTD4_9AGAR</name>
<protein>
    <submittedName>
        <fullName evidence="2">Uncharacterized protein</fullName>
    </submittedName>
</protein>
<comment type="caution">
    <text evidence="2">The sequence shown here is derived from an EMBL/GenBank/DDBJ whole genome shotgun (WGS) entry which is preliminary data.</text>
</comment>
<feature type="compositionally biased region" description="Basic and acidic residues" evidence="1">
    <location>
        <begin position="10"/>
        <end position="24"/>
    </location>
</feature>
<organism evidence="2 3">
    <name type="scientific">Agrocybe chaxingu</name>
    <dbReference type="NCBI Taxonomy" id="84603"/>
    <lineage>
        <taxon>Eukaryota</taxon>
        <taxon>Fungi</taxon>
        <taxon>Dikarya</taxon>
        <taxon>Basidiomycota</taxon>
        <taxon>Agaricomycotina</taxon>
        <taxon>Agaricomycetes</taxon>
        <taxon>Agaricomycetidae</taxon>
        <taxon>Agaricales</taxon>
        <taxon>Agaricineae</taxon>
        <taxon>Strophariaceae</taxon>
        <taxon>Agrocybe</taxon>
    </lineage>
</organism>
<dbReference type="EMBL" id="JANKHO010001037">
    <property type="protein sequence ID" value="KAJ3504230.1"/>
    <property type="molecule type" value="Genomic_DNA"/>
</dbReference>
<gene>
    <name evidence="2" type="ORF">NLJ89_g8042</name>
</gene>
<accession>A0A9W8JTD4</accession>
<dbReference type="Proteomes" id="UP001148786">
    <property type="component" value="Unassembled WGS sequence"/>
</dbReference>
<evidence type="ECO:0000313" key="3">
    <source>
        <dbReference type="Proteomes" id="UP001148786"/>
    </source>
</evidence>
<feature type="region of interest" description="Disordered" evidence="1">
    <location>
        <begin position="1"/>
        <end position="30"/>
    </location>
</feature>
<sequence length="233" mass="25805">MSDTPFPFSDVEHLDSSGYPHDDPPTESGGQPCECTVCAELSSLEQIEQEIICEILSAKRKMNSTHSAFIRTLPIEVKVKIFELCIQGSGRMERSVAVGRALDQVRRALLRQKVMPGSSFSQYPPAHTPQRVARPLKNLPTLARLLSAPFPVQGKDSGELYRAMDDILEPYTPHTLSNRDRLEIEASSIIEVIAKESHRWQDLLVCLPRAYLKLLAGAVTSSSTGSPSPTHRI</sequence>
<dbReference type="AlphaFoldDB" id="A0A9W8JTD4"/>
<evidence type="ECO:0000313" key="2">
    <source>
        <dbReference type="EMBL" id="KAJ3504230.1"/>
    </source>
</evidence>
<reference evidence="2" key="1">
    <citation type="submission" date="2022-07" db="EMBL/GenBank/DDBJ databases">
        <title>Genome Sequence of Agrocybe chaxingu.</title>
        <authorList>
            <person name="Buettner E."/>
        </authorList>
    </citation>
    <scope>NUCLEOTIDE SEQUENCE</scope>
    <source>
        <strain evidence="2">MP-N11</strain>
    </source>
</reference>
<keyword evidence="3" id="KW-1185">Reference proteome</keyword>
<evidence type="ECO:0000256" key="1">
    <source>
        <dbReference type="SAM" id="MobiDB-lite"/>
    </source>
</evidence>